<organism evidence="1 2">
    <name type="scientific">Salmonella enterica I</name>
    <dbReference type="NCBI Taxonomy" id="59201"/>
    <lineage>
        <taxon>Bacteria</taxon>
        <taxon>Pseudomonadati</taxon>
        <taxon>Pseudomonadota</taxon>
        <taxon>Gammaproteobacteria</taxon>
        <taxon>Enterobacterales</taxon>
        <taxon>Enterobacteriaceae</taxon>
        <taxon>Salmonella</taxon>
    </lineage>
</organism>
<proteinExistence type="predicted"/>
<dbReference type="EMBL" id="LR134190">
    <property type="protein sequence ID" value="VEB61856.1"/>
    <property type="molecule type" value="Genomic_DNA"/>
</dbReference>
<dbReference type="AlphaFoldDB" id="A0A447U6M1"/>
<accession>A0A447U6M1</accession>
<dbReference type="Gene3D" id="1.10.357.10">
    <property type="entry name" value="Tetracycline Repressor, domain 2"/>
    <property type="match status" value="1"/>
</dbReference>
<dbReference type="Proteomes" id="UP000269208">
    <property type="component" value="Chromosome"/>
</dbReference>
<protein>
    <submittedName>
        <fullName evidence="1">HTH-type transcriptional regulator ybiH</fullName>
    </submittedName>
</protein>
<evidence type="ECO:0000313" key="2">
    <source>
        <dbReference type="Proteomes" id="UP000269208"/>
    </source>
</evidence>
<sequence length="68" mass="7610">MAKNFAPHAEKAERLFSQPAPDRDAIRELILLACKNMIMLLTQEDTVNLEQIYFTRAALSHVGLSIGP</sequence>
<evidence type="ECO:0000313" key="1">
    <source>
        <dbReference type="EMBL" id="VEB61856.1"/>
    </source>
</evidence>
<name>A0A447U6M1_SALET</name>
<gene>
    <name evidence="1" type="ORF">NCTC6754_07231</name>
</gene>
<reference evidence="1 2" key="1">
    <citation type="submission" date="2018-12" db="EMBL/GenBank/DDBJ databases">
        <authorList>
            <consortium name="Pathogen Informatics"/>
        </authorList>
    </citation>
    <scope>NUCLEOTIDE SEQUENCE [LARGE SCALE GENOMIC DNA]</scope>
    <source>
        <strain evidence="1 2">NCTC6754</strain>
    </source>
</reference>